<comment type="caution">
    <text evidence="1">The sequence shown here is derived from an EMBL/GenBank/DDBJ whole genome shotgun (WGS) entry which is preliminary data.</text>
</comment>
<name>X1DAZ3_9ZZZZ</name>
<proteinExistence type="predicted"/>
<protein>
    <submittedName>
        <fullName evidence="1">Uncharacterized protein</fullName>
    </submittedName>
</protein>
<evidence type="ECO:0000313" key="1">
    <source>
        <dbReference type="EMBL" id="GAH05450.1"/>
    </source>
</evidence>
<gene>
    <name evidence="1" type="ORF">S01H4_63678</name>
</gene>
<sequence length="40" mass="4573">TQHYADMEAIIASYHSTLFEAEFDYQLAQAKQLHASLSRS</sequence>
<dbReference type="AlphaFoldDB" id="X1DAZ3"/>
<reference evidence="1" key="1">
    <citation type="journal article" date="2014" name="Front. Microbiol.">
        <title>High frequency of phylogenetically diverse reductive dehalogenase-homologous genes in deep subseafloor sedimentary metagenomes.</title>
        <authorList>
            <person name="Kawai M."/>
            <person name="Futagami T."/>
            <person name="Toyoda A."/>
            <person name="Takaki Y."/>
            <person name="Nishi S."/>
            <person name="Hori S."/>
            <person name="Arai W."/>
            <person name="Tsubouchi T."/>
            <person name="Morono Y."/>
            <person name="Uchiyama I."/>
            <person name="Ito T."/>
            <person name="Fujiyama A."/>
            <person name="Inagaki F."/>
            <person name="Takami H."/>
        </authorList>
    </citation>
    <scope>NUCLEOTIDE SEQUENCE</scope>
    <source>
        <strain evidence="1">Expedition CK06-06</strain>
    </source>
</reference>
<organism evidence="1">
    <name type="scientific">marine sediment metagenome</name>
    <dbReference type="NCBI Taxonomy" id="412755"/>
    <lineage>
        <taxon>unclassified sequences</taxon>
        <taxon>metagenomes</taxon>
        <taxon>ecological metagenomes</taxon>
    </lineage>
</organism>
<feature type="non-terminal residue" evidence="1">
    <location>
        <position position="1"/>
    </location>
</feature>
<dbReference type="EMBL" id="BART01038371">
    <property type="protein sequence ID" value="GAH05450.1"/>
    <property type="molecule type" value="Genomic_DNA"/>
</dbReference>
<accession>X1DAZ3</accession>